<evidence type="ECO:0000313" key="1">
    <source>
        <dbReference type="EMBL" id="KAF8789385.1"/>
    </source>
</evidence>
<comment type="caution">
    <text evidence="1">The sequence shown here is derived from an EMBL/GenBank/DDBJ whole genome shotgun (WGS) entry which is preliminary data.</text>
</comment>
<dbReference type="PANTHER" id="PTHR47331">
    <property type="entry name" value="PHD-TYPE DOMAIN-CONTAINING PROTEIN"/>
    <property type="match status" value="1"/>
</dbReference>
<accession>A0A8T0FG58</accession>
<dbReference type="EMBL" id="JABXBU010000012">
    <property type="protein sequence ID" value="KAF8789385.1"/>
    <property type="molecule type" value="Genomic_DNA"/>
</dbReference>
<proteinExistence type="predicted"/>
<dbReference type="Proteomes" id="UP000807504">
    <property type="component" value="Unassembled WGS sequence"/>
</dbReference>
<dbReference type="AlphaFoldDB" id="A0A8T0FG58"/>
<reference evidence="1" key="1">
    <citation type="journal article" date="2020" name="bioRxiv">
        <title>Chromosome-level reference genome of the European wasp spider Argiope bruennichi: a resource for studies on range expansion and evolutionary adaptation.</title>
        <authorList>
            <person name="Sheffer M.M."/>
            <person name="Hoppe A."/>
            <person name="Krehenwinkel H."/>
            <person name="Uhl G."/>
            <person name="Kuss A.W."/>
            <person name="Jensen L."/>
            <person name="Jensen C."/>
            <person name="Gillespie R.G."/>
            <person name="Hoff K.J."/>
            <person name="Prost S."/>
        </authorList>
    </citation>
    <scope>NUCLEOTIDE SEQUENCE</scope>
</reference>
<protein>
    <submittedName>
        <fullName evidence="1">Uncharacterized protein</fullName>
    </submittedName>
</protein>
<gene>
    <name evidence="1" type="ORF">HNY73_007325</name>
</gene>
<organism evidence="1 2">
    <name type="scientific">Argiope bruennichi</name>
    <name type="common">Wasp spider</name>
    <name type="synonym">Aranea bruennichi</name>
    <dbReference type="NCBI Taxonomy" id="94029"/>
    <lineage>
        <taxon>Eukaryota</taxon>
        <taxon>Metazoa</taxon>
        <taxon>Ecdysozoa</taxon>
        <taxon>Arthropoda</taxon>
        <taxon>Chelicerata</taxon>
        <taxon>Arachnida</taxon>
        <taxon>Araneae</taxon>
        <taxon>Araneomorphae</taxon>
        <taxon>Entelegynae</taxon>
        <taxon>Araneoidea</taxon>
        <taxon>Araneidae</taxon>
        <taxon>Argiope</taxon>
    </lineage>
</organism>
<dbReference type="PANTHER" id="PTHR47331:SF5">
    <property type="entry name" value="RIBONUCLEASE H"/>
    <property type="match status" value="1"/>
</dbReference>
<sequence>MYPTNLDLTELKSLDAIGIRDPVEIKSRQVADAEKIELFRKTIKRNEDKRYEVCLPCKSGYPKLESNKELATKRLMSTTKNLIRSGQLRENDDVLNEWIREGIIEILDEYKNKGHYSPHHPMREIDHHETLPRVFSASPSPFLLEATIAHHLENVPDVRKETARQLQKSFYVDNCITSLETRKETAKFISEAKELMSAAKFDLRGWQKDKDTNTQLPATLVVSDHDSREDDDYITKVAPDVVTKAGIRIKIPNRLNL</sequence>
<reference evidence="1" key="2">
    <citation type="submission" date="2020-06" db="EMBL/GenBank/DDBJ databases">
        <authorList>
            <person name="Sheffer M."/>
        </authorList>
    </citation>
    <scope>NUCLEOTIDE SEQUENCE</scope>
</reference>
<name>A0A8T0FG58_ARGBR</name>
<evidence type="ECO:0000313" key="2">
    <source>
        <dbReference type="Proteomes" id="UP000807504"/>
    </source>
</evidence>
<keyword evidence="2" id="KW-1185">Reference proteome</keyword>